<reference evidence="1 2" key="1">
    <citation type="journal article" date="2019" name="Nat. Ecol. Evol.">
        <title>Megaphylogeny resolves global patterns of mushroom evolution.</title>
        <authorList>
            <person name="Varga T."/>
            <person name="Krizsan K."/>
            <person name="Foldi C."/>
            <person name="Dima B."/>
            <person name="Sanchez-Garcia M."/>
            <person name="Sanchez-Ramirez S."/>
            <person name="Szollosi G.J."/>
            <person name="Szarkandi J.G."/>
            <person name="Papp V."/>
            <person name="Albert L."/>
            <person name="Andreopoulos W."/>
            <person name="Angelini C."/>
            <person name="Antonin V."/>
            <person name="Barry K.W."/>
            <person name="Bougher N.L."/>
            <person name="Buchanan P."/>
            <person name="Buyck B."/>
            <person name="Bense V."/>
            <person name="Catcheside P."/>
            <person name="Chovatia M."/>
            <person name="Cooper J."/>
            <person name="Damon W."/>
            <person name="Desjardin D."/>
            <person name="Finy P."/>
            <person name="Geml J."/>
            <person name="Haridas S."/>
            <person name="Hughes K."/>
            <person name="Justo A."/>
            <person name="Karasinski D."/>
            <person name="Kautmanova I."/>
            <person name="Kiss B."/>
            <person name="Kocsube S."/>
            <person name="Kotiranta H."/>
            <person name="LaButti K.M."/>
            <person name="Lechner B.E."/>
            <person name="Liimatainen K."/>
            <person name="Lipzen A."/>
            <person name="Lukacs Z."/>
            <person name="Mihaltcheva S."/>
            <person name="Morgado L.N."/>
            <person name="Niskanen T."/>
            <person name="Noordeloos M.E."/>
            <person name="Ohm R.A."/>
            <person name="Ortiz-Santana B."/>
            <person name="Ovrebo C."/>
            <person name="Racz N."/>
            <person name="Riley R."/>
            <person name="Savchenko A."/>
            <person name="Shiryaev A."/>
            <person name="Soop K."/>
            <person name="Spirin V."/>
            <person name="Szebenyi C."/>
            <person name="Tomsovsky M."/>
            <person name="Tulloss R.E."/>
            <person name="Uehling J."/>
            <person name="Grigoriev I.V."/>
            <person name="Vagvolgyi C."/>
            <person name="Papp T."/>
            <person name="Martin F.M."/>
            <person name="Miettinen O."/>
            <person name="Hibbett D.S."/>
            <person name="Nagy L.G."/>
        </authorList>
    </citation>
    <scope>NUCLEOTIDE SEQUENCE [LARGE SCALE GENOMIC DNA]</scope>
    <source>
        <strain evidence="1 2">FP101781</strain>
    </source>
</reference>
<dbReference type="Proteomes" id="UP000298030">
    <property type="component" value="Unassembled WGS sequence"/>
</dbReference>
<comment type="caution">
    <text evidence="1">The sequence shown here is derived from an EMBL/GenBank/DDBJ whole genome shotgun (WGS) entry which is preliminary data.</text>
</comment>
<keyword evidence="2" id="KW-1185">Reference proteome</keyword>
<sequence>MASLYQLPQETIDIVVDFVVTASQSTSKTRQHSPSTQLSPSAVRTLTKLSSTSRIFRRQCIVYLFKRLEMNVGQEYDGNAMWKVERTVELFKMAPELATFVRELKVEMDFGNMSSDHPILEGPIDPDEWRSSSVRISRRKVIQGALSKMFAMLNQLDGLEIVHVPMPFRFLWAANDDGRCSVEWGSVRREMRKALTRMMVVRSTESLKRVRISGLGHMPLGLLANLKALKDLEIPNPTTTLASNQEEHIPWRLRGLNAASGLDVLGLDHVVLSGVYNHLTHLRVVIGTMESNSAVWNIAHYARETLVSWKLEYSPSRREPDLIYYCFVESRHSHRNLPNCPRLENLSISLLAQQESARIGFTPSIPHTIPGLLSSLLESSDLPALRAFSAVADVRISLDQVQTLPNVRFIDRLLGWDRLDDALADEMSLPALRSIDVVVNPELVVEDGVSGVVPAWDCDEEVEDAVHESMRRELDDTLWKSQRRLRNAGV</sequence>
<dbReference type="OrthoDB" id="2882101at2759"/>
<accession>A0A4Y7TZQ0</accession>
<proteinExistence type="predicted"/>
<evidence type="ECO:0008006" key="3">
    <source>
        <dbReference type="Google" id="ProtNLM"/>
    </source>
</evidence>
<evidence type="ECO:0000313" key="2">
    <source>
        <dbReference type="Proteomes" id="UP000298030"/>
    </source>
</evidence>
<dbReference type="AlphaFoldDB" id="A0A4Y7TZQ0"/>
<name>A0A4Y7TZQ0_COPMI</name>
<gene>
    <name evidence="1" type="ORF">FA13DRAFT_1784220</name>
</gene>
<organism evidence="1 2">
    <name type="scientific">Coprinellus micaceus</name>
    <name type="common">Glistening ink-cap mushroom</name>
    <name type="synonym">Coprinus micaceus</name>
    <dbReference type="NCBI Taxonomy" id="71717"/>
    <lineage>
        <taxon>Eukaryota</taxon>
        <taxon>Fungi</taxon>
        <taxon>Dikarya</taxon>
        <taxon>Basidiomycota</taxon>
        <taxon>Agaricomycotina</taxon>
        <taxon>Agaricomycetes</taxon>
        <taxon>Agaricomycetidae</taxon>
        <taxon>Agaricales</taxon>
        <taxon>Agaricineae</taxon>
        <taxon>Psathyrellaceae</taxon>
        <taxon>Coprinellus</taxon>
    </lineage>
</organism>
<protein>
    <recommendedName>
        <fullName evidence="3">F-box domain-containing protein</fullName>
    </recommendedName>
</protein>
<dbReference type="EMBL" id="QPFP01000001">
    <property type="protein sequence ID" value="TEB39474.1"/>
    <property type="molecule type" value="Genomic_DNA"/>
</dbReference>
<evidence type="ECO:0000313" key="1">
    <source>
        <dbReference type="EMBL" id="TEB39474.1"/>
    </source>
</evidence>